<name>A0A256GEK8_9HYPH</name>
<dbReference type="AlphaFoldDB" id="A0A256GEK8"/>
<organism evidence="1 2">
    <name type="scientific">Brucella lupini</name>
    <dbReference type="NCBI Taxonomy" id="255457"/>
    <lineage>
        <taxon>Bacteria</taxon>
        <taxon>Pseudomonadati</taxon>
        <taxon>Pseudomonadota</taxon>
        <taxon>Alphaproteobacteria</taxon>
        <taxon>Hyphomicrobiales</taxon>
        <taxon>Brucellaceae</taxon>
        <taxon>Brucella/Ochrobactrum group</taxon>
        <taxon>Brucella</taxon>
    </lineage>
</organism>
<reference evidence="1 2" key="1">
    <citation type="submission" date="2017-07" db="EMBL/GenBank/DDBJ databases">
        <title>Draft genome of Ochrobactrum lupini type strain LUP21.</title>
        <authorList>
            <person name="Krzyzanowska D.M."/>
            <person name="Jafra S."/>
        </authorList>
    </citation>
    <scope>NUCLEOTIDE SEQUENCE [LARGE SCALE GENOMIC DNA]</scope>
    <source>
        <strain evidence="1 2">LUP21</strain>
    </source>
</reference>
<dbReference type="Proteomes" id="UP000216363">
    <property type="component" value="Unassembled WGS sequence"/>
</dbReference>
<protein>
    <submittedName>
        <fullName evidence="1">Uncharacterized protein</fullName>
    </submittedName>
</protein>
<dbReference type="EMBL" id="NNRN01000057">
    <property type="protein sequence ID" value="OYR25574.1"/>
    <property type="molecule type" value="Genomic_DNA"/>
</dbReference>
<comment type="caution">
    <text evidence="1">The sequence shown here is derived from an EMBL/GenBank/DDBJ whole genome shotgun (WGS) entry which is preliminary data.</text>
</comment>
<evidence type="ECO:0000313" key="1">
    <source>
        <dbReference type="EMBL" id="OYR25574.1"/>
    </source>
</evidence>
<gene>
    <name evidence="1" type="ORF">CES86_4252</name>
</gene>
<accession>A0A256GEK8</accession>
<evidence type="ECO:0000313" key="2">
    <source>
        <dbReference type="Proteomes" id="UP000216363"/>
    </source>
</evidence>
<proteinExistence type="predicted"/>
<sequence length="40" mass="4451">MISLTALFRPASHDFLQMRRSEYETRNCGTIEGAPVAPAI</sequence>